<gene>
    <name evidence="2" type="ORF">CARUB_v10007022mg</name>
</gene>
<dbReference type="InterPro" id="IPR055411">
    <property type="entry name" value="LRR_FXL15/At3g58940/PEG3-like"/>
</dbReference>
<dbReference type="InterPro" id="IPR001810">
    <property type="entry name" value="F-box_dom"/>
</dbReference>
<keyword evidence="3" id="KW-1185">Reference proteome</keyword>
<evidence type="ECO:0000259" key="1">
    <source>
        <dbReference type="PROSITE" id="PS50181"/>
    </source>
</evidence>
<accession>R0F9X9</accession>
<dbReference type="OrthoDB" id="1083866at2759"/>
<dbReference type="InterPro" id="IPR032675">
    <property type="entry name" value="LRR_dom_sf"/>
</dbReference>
<dbReference type="Gene3D" id="1.20.1280.50">
    <property type="match status" value="1"/>
</dbReference>
<dbReference type="InterPro" id="IPR036047">
    <property type="entry name" value="F-box-like_dom_sf"/>
</dbReference>
<evidence type="ECO:0000313" key="3">
    <source>
        <dbReference type="Proteomes" id="UP000029121"/>
    </source>
</evidence>
<dbReference type="InterPro" id="IPR053781">
    <property type="entry name" value="F-box_AtFBL13-like"/>
</dbReference>
<dbReference type="SMART" id="SM00256">
    <property type="entry name" value="FBOX"/>
    <property type="match status" value="1"/>
</dbReference>
<feature type="domain" description="F-box" evidence="1">
    <location>
        <begin position="1"/>
        <end position="38"/>
    </location>
</feature>
<dbReference type="EMBL" id="KB870811">
    <property type="protein sequence ID" value="EOA18476.1"/>
    <property type="molecule type" value="Genomic_DNA"/>
</dbReference>
<organism evidence="2 3">
    <name type="scientific">Capsella rubella</name>
    <dbReference type="NCBI Taxonomy" id="81985"/>
    <lineage>
        <taxon>Eukaryota</taxon>
        <taxon>Viridiplantae</taxon>
        <taxon>Streptophyta</taxon>
        <taxon>Embryophyta</taxon>
        <taxon>Tracheophyta</taxon>
        <taxon>Spermatophyta</taxon>
        <taxon>Magnoliopsida</taxon>
        <taxon>eudicotyledons</taxon>
        <taxon>Gunneridae</taxon>
        <taxon>Pentapetalae</taxon>
        <taxon>rosids</taxon>
        <taxon>malvids</taxon>
        <taxon>Brassicales</taxon>
        <taxon>Brassicaceae</taxon>
        <taxon>Camelineae</taxon>
        <taxon>Capsella</taxon>
    </lineage>
</organism>
<protein>
    <recommendedName>
        <fullName evidence="1">F-box domain-containing protein</fullName>
    </recommendedName>
</protein>
<dbReference type="Proteomes" id="UP000029121">
    <property type="component" value="Unassembled WGS sequence"/>
</dbReference>
<dbReference type="PROSITE" id="PS50181">
    <property type="entry name" value="FBOX"/>
    <property type="match status" value="1"/>
</dbReference>
<dbReference type="KEGG" id="crb:17879956"/>
<dbReference type="Gene3D" id="3.80.10.10">
    <property type="entry name" value="Ribonuclease Inhibitor"/>
    <property type="match status" value="1"/>
</dbReference>
<dbReference type="PANTHER" id="PTHR31293">
    <property type="entry name" value="RNI-LIKE SUPERFAMILY PROTEIN"/>
    <property type="match status" value="1"/>
</dbReference>
<sequence>MDLISDLPEEILCHILSFLTTKEAALTSVLSKRWRGLIALVPNLVIDHCDFQQSFMDFVDRVLALQGNSPIKRFYLNGMGVVDFDRVDCWIQNVMLRGVSEIVLSIYDNAESVANSRRMFPKVFQNKKLVKLVLSFVLDISLMCGSIFLPTLKTLVLEFVLVSVDKFEILLHALPALEELVLDSIYSKDWGFTLTVSSASLKALTIKYSSIAAFSFDTPSLVYFYYSNLVAEDYFVAKMENLFEARISLLVSGEDIARARPPHNIMLEDDEDDNVTIRFSNVGNLMSGIRNVRCLVLSHDTLEVLSICCESLPMFINLNSLTIKSDDSRGWQAMPALLRKCPHLETLVLEGLLHYVTDKCGDACDCVSREEKGRSLTSCPVKVLEIKRFKGRMKEMHLIRHFLDYFPCLKEMKIYMEENDPAQLKVTEVSEFMGEIMMEYYNKSSSCNVQLLVSGNLYEKWTA</sequence>
<dbReference type="CDD" id="cd22160">
    <property type="entry name" value="F-box_AtFBL13-like"/>
    <property type="match status" value="1"/>
</dbReference>
<dbReference type="SUPFAM" id="SSF81383">
    <property type="entry name" value="F-box domain"/>
    <property type="match status" value="1"/>
</dbReference>
<name>R0F9X9_9BRAS</name>
<dbReference type="SUPFAM" id="SSF52047">
    <property type="entry name" value="RNI-like"/>
    <property type="match status" value="1"/>
</dbReference>
<dbReference type="InterPro" id="IPR006566">
    <property type="entry name" value="FBD"/>
</dbReference>
<dbReference type="STRING" id="81985.R0F9X9"/>
<dbReference type="Pfam" id="PF24758">
    <property type="entry name" value="LRR_At5g56370"/>
    <property type="match status" value="1"/>
</dbReference>
<proteinExistence type="predicted"/>
<reference evidence="3" key="1">
    <citation type="journal article" date="2013" name="Nat. Genet.">
        <title>The Capsella rubella genome and the genomic consequences of rapid mating system evolution.</title>
        <authorList>
            <person name="Slotte T."/>
            <person name="Hazzouri K.M."/>
            <person name="Agren J.A."/>
            <person name="Koenig D."/>
            <person name="Maumus F."/>
            <person name="Guo Y.L."/>
            <person name="Steige K."/>
            <person name="Platts A.E."/>
            <person name="Escobar J.S."/>
            <person name="Newman L.K."/>
            <person name="Wang W."/>
            <person name="Mandakova T."/>
            <person name="Vello E."/>
            <person name="Smith L.M."/>
            <person name="Henz S.R."/>
            <person name="Steffen J."/>
            <person name="Takuno S."/>
            <person name="Brandvain Y."/>
            <person name="Coop G."/>
            <person name="Andolfatto P."/>
            <person name="Hu T.T."/>
            <person name="Blanchette M."/>
            <person name="Clark R.M."/>
            <person name="Quesneville H."/>
            <person name="Nordborg M."/>
            <person name="Gaut B.S."/>
            <person name="Lysak M.A."/>
            <person name="Jenkins J."/>
            <person name="Grimwood J."/>
            <person name="Chapman J."/>
            <person name="Prochnik S."/>
            <person name="Shu S."/>
            <person name="Rokhsar D."/>
            <person name="Schmutz J."/>
            <person name="Weigel D."/>
            <person name="Wright S.I."/>
        </authorList>
    </citation>
    <scope>NUCLEOTIDE SEQUENCE [LARGE SCALE GENOMIC DNA]</scope>
    <source>
        <strain evidence="3">cv. Monte Gargano</strain>
    </source>
</reference>
<dbReference type="InterPro" id="IPR055294">
    <property type="entry name" value="FBL60-like"/>
</dbReference>
<evidence type="ECO:0000313" key="2">
    <source>
        <dbReference type="EMBL" id="EOA18476.1"/>
    </source>
</evidence>
<dbReference type="Pfam" id="PF00646">
    <property type="entry name" value="F-box"/>
    <property type="match status" value="1"/>
</dbReference>
<dbReference type="PANTHER" id="PTHR31293:SF25">
    <property type="entry name" value="F-BOX_RNI SUPERFAMILY PROTEIN"/>
    <property type="match status" value="1"/>
</dbReference>
<dbReference type="AlphaFoldDB" id="R0F9X9"/>
<dbReference type="SMART" id="SM00579">
    <property type="entry name" value="FBD"/>
    <property type="match status" value="1"/>
</dbReference>